<reference evidence="4" key="1">
    <citation type="journal article" date="2008" name="Insect Biochem. Mol. Biol.">
        <title>The genome of a lepidopteran model insect, the silkworm Bombyx mori.</title>
        <authorList>
            <consortium name="International Silkworm Genome Consortium"/>
        </authorList>
    </citation>
    <scope>NUCLEOTIDE SEQUENCE [LARGE SCALE GENOMIC DNA]</scope>
    <source>
        <strain evidence="4">p50T</strain>
    </source>
</reference>
<evidence type="ECO:0000313" key="3">
    <source>
        <dbReference type="EnsemblMetazoa" id="XP_012549158.1"/>
    </source>
</evidence>
<keyword evidence="2" id="KW-0734">Signal transduction inhibitor</keyword>
<reference evidence="3" key="2">
    <citation type="submission" date="2022-06" db="UniProtKB">
        <authorList>
            <consortium name="EnsemblMetazoa"/>
        </authorList>
    </citation>
    <scope>IDENTIFICATION</scope>
    <source>
        <strain evidence="3">p50T (Dazao)</strain>
    </source>
</reference>
<dbReference type="OrthoDB" id="9876293at2759"/>
<keyword evidence="4" id="KW-1185">Reference proteome</keyword>
<dbReference type="PANTHER" id="PTHR21029">
    <property type="entry name" value="R-SEVEN BINDING PROTEIN (R7BP) HOMOLOG"/>
    <property type="match status" value="1"/>
</dbReference>
<evidence type="ECO:0000256" key="2">
    <source>
        <dbReference type="ARBA" id="ARBA00022700"/>
    </source>
</evidence>
<dbReference type="InterPro" id="IPR026512">
    <property type="entry name" value="RGS7BP/RGS9BP"/>
</dbReference>
<sequence>MLPVPQDRLSGRRSSSIVSRTLLGRRASVYVTSNHQDPAKLITEINVQLALFRDLLIHFGQPHDCPELRERVRRLRRACVEATKQTSQLVLPNCKKSTTNDICTEQPQLVLLYFMSQLLLRELAKCHRLVQLVPMDMTSYYENRAGPSNFGNVISQILLCKQITPDFNQEELCSIAKDTQEITRIVNDIQEYLPQHENLNHLETTVALKGDDVNGLWRNKRRGSLYKGMGVLCCVSRPNYL</sequence>
<dbReference type="AlphaFoldDB" id="A0A8R2GB64"/>
<protein>
    <submittedName>
        <fullName evidence="3">Uncharacterized protein</fullName>
    </submittedName>
</protein>
<dbReference type="GO" id="GO:0009968">
    <property type="term" value="P:negative regulation of signal transduction"/>
    <property type="evidence" value="ECO:0007669"/>
    <property type="project" value="UniProtKB-KW"/>
</dbReference>
<name>A0A8R2GB64_BOMMO</name>
<dbReference type="Proteomes" id="UP000005204">
    <property type="component" value="Unassembled WGS sequence"/>
</dbReference>
<dbReference type="EnsemblMetazoa" id="XM_012693704.3">
    <property type="protein sequence ID" value="XP_012549158.1"/>
    <property type="gene ID" value="LOC101742900"/>
</dbReference>
<evidence type="ECO:0000313" key="4">
    <source>
        <dbReference type="Proteomes" id="UP000005204"/>
    </source>
</evidence>
<evidence type="ECO:0000256" key="1">
    <source>
        <dbReference type="ARBA" id="ARBA00007457"/>
    </source>
</evidence>
<organism evidence="3 4">
    <name type="scientific">Bombyx mori</name>
    <name type="common">Silk moth</name>
    <dbReference type="NCBI Taxonomy" id="7091"/>
    <lineage>
        <taxon>Eukaryota</taxon>
        <taxon>Metazoa</taxon>
        <taxon>Ecdysozoa</taxon>
        <taxon>Arthropoda</taxon>
        <taxon>Hexapoda</taxon>
        <taxon>Insecta</taxon>
        <taxon>Pterygota</taxon>
        <taxon>Neoptera</taxon>
        <taxon>Endopterygota</taxon>
        <taxon>Lepidoptera</taxon>
        <taxon>Glossata</taxon>
        <taxon>Ditrysia</taxon>
        <taxon>Bombycoidea</taxon>
        <taxon>Bombycidae</taxon>
        <taxon>Bombycinae</taxon>
        <taxon>Bombyx</taxon>
    </lineage>
</organism>
<proteinExistence type="inferred from homology"/>
<accession>A0A8R2GB64</accession>
<comment type="similarity">
    <text evidence="1">Belongs to the RGS7BP/RGS9BP family.</text>
</comment>